<evidence type="ECO:0000256" key="2">
    <source>
        <dbReference type="ARBA" id="ARBA00023015"/>
    </source>
</evidence>
<feature type="region of interest" description="Disordered" evidence="5">
    <location>
        <begin position="203"/>
        <end position="232"/>
    </location>
</feature>
<evidence type="ECO:0000256" key="4">
    <source>
        <dbReference type="ARBA" id="ARBA00023242"/>
    </source>
</evidence>
<evidence type="ECO:0000259" key="6">
    <source>
        <dbReference type="PROSITE" id="PS51294"/>
    </source>
</evidence>
<feature type="region of interest" description="Disordered" evidence="5">
    <location>
        <begin position="1"/>
        <end position="29"/>
    </location>
</feature>
<dbReference type="InterPro" id="IPR009057">
    <property type="entry name" value="Homeodomain-like_sf"/>
</dbReference>
<dbReference type="InterPro" id="IPR001005">
    <property type="entry name" value="SANT/Myb"/>
</dbReference>
<comment type="caution">
    <text evidence="7">The sequence shown here is derived from an EMBL/GenBank/DDBJ whole genome shotgun (WGS) entry which is preliminary data.</text>
</comment>
<proteinExistence type="predicted"/>
<keyword evidence="4" id="KW-0539">Nucleus</keyword>
<dbReference type="InterPro" id="IPR017930">
    <property type="entry name" value="Myb_dom"/>
</dbReference>
<dbReference type="GO" id="GO:0005634">
    <property type="term" value="C:nucleus"/>
    <property type="evidence" value="ECO:0007669"/>
    <property type="project" value="UniProtKB-SubCell"/>
</dbReference>
<reference evidence="7" key="1">
    <citation type="submission" date="2022-04" db="EMBL/GenBank/DDBJ databases">
        <title>Carnegiea gigantea Genome sequencing and assembly v2.</title>
        <authorList>
            <person name="Copetti D."/>
            <person name="Sanderson M.J."/>
            <person name="Burquez A."/>
            <person name="Wojciechowski M.F."/>
        </authorList>
    </citation>
    <scope>NUCLEOTIDE SEQUENCE</scope>
    <source>
        <strain evidence="7">SGP5-SGP5p</strain>
        <tissue evidence="7">Aerial part</tissue>
    </source>
</reference>
<dbReference type="InterPro" id="IPR044841">
    <property type="entry name" value="LUX/BOA-like"/>
</dbReference>
<evidence type="ECO:0000256" key="3">
    <source>
        <dbReference type="ARBA" id="ARBA00023163"/>
    </source>
</evidence>
<dbReference type="FunFam" id="1.10.10.60:FF:000007">
    <property type="entry name" value="Two-component response regulator"/>
    <property type="match status" value="1"/>
</dbReference>
<dbReference type="AlphaFoldDB" id="A0A9Q1QEX5"/>
<evidence type="ECO:0000256" key="1">
    <source>
        <dbReference type="ARBA" id="ARBA00004123"/>
    </source>
</evidence>
<gene>
    <name evidence="7" type="ORF">Cgig2_003924</name>
</gene>
<dbReference type="Pfam" id="PF00249">
    <property type="entry name" value="Myb_DNA-binding"/>
    <property type="match status" value="1"/>
</dbReference>
<dbReference type="InterPro" id="IPR006447">
    <property type="entry name" value="Myb_dom_plants"/>
</dbReference>
<organism evidence="7 8">
    <name type="scientific">Carnegiea gigantea</name>
    <dbReference type="NCBI Taxonomy" id="171969"/>
    <lineage>
        <taxon>Eukaryota</taxon>
        <taxon>Viridiplantae</taxon>
        <taxon>Streptophyta</taxon>
        <taxon>Embryophyta</taxon>
        <taxon>Tracheophyta</taxon>
        <taxon>Spermatophyta</taxon>
        <taxon>Magnoliopsida</taxon>
        <taxon>eudicotyledons</taxon>
        <taxon>Gunneridae</taxon>
        <taxon>Pentapetalae</taxon>
        <taxon>Caryophyllales</taxon>
        <taxon>Cactineae</taxon>
        <taxon>Cactaceae</taxon>
        <taxon>Cactoideae</taxon>
        <taxon>Echinocereeae</taxon>
        <taxon>Carnegiea</taxon>
    </lineage>
</organism>
<protein>
    <recommendedName>
        <fullName evidence="6">HTH myb-type domain-containing protein</fullName>
    </recommendedName>
</protein>
<comment type="subcellular location">
    <subcellularLocation>
        <location evidence="1">Nucleus</location>
    </subcellularLocation>
</comment>
<dbReference type="GO" id="GO:0003677">
    <property type="term" value="F:DNA binding"/>
    <property type="evidence" value="ECO:0007669"/>
    <property type="project" value="InterPro"/>
</dbReference>
<feature type="domain" description="HTH myb-type" evidence="6">
    <location>
        <begin position="139"/>
        <end position="190"/>
    </location>
</feature>
<name>A0A9Q1QEX5_9CARY</name>
<dbReference type="Gene3D" id="1.10.10.60">
    <property type="entry name" value="Homeodomain-like"/>
    <property type="match status" value="1"/>
</dbReference>
<keyword evidence="8" id="KW-1185">Reference proteome</keyword>
<evidence type="ECO:0000313" key="8">
    <source>
        <dbReference type="Proteomes" id="UP001153076"/>
    </source>
</evidence>
<dbReference type="Proteomes" id="UP001153076">
    <property type="component" value="Unassembled WGS sequence"/>
</dbReference>
<dbReference type="PANTHER" id="PTHR31442:SF21">
    <property type="entry name" value="TRANSCRIPTION FACTOR BOA-RELATED"/>
    <property type="match status" value="1"/>
</dbReference>
<evidence type="ECO:0000256" key="5">
    <source>
        <dbReference type="SAM" id="MobiDB-lite"/>
    </source>
</evidence>
<dbReference type="PANTHER" id="PTHR31442">
    <property type="entry name" value="HOMEODOMAIN-LIKE SUPERFAMILY PROTEIN-RELATED"/>
    <property type="match status" value="1"/>
</dbReference>
<feature type="compositionally biased region" description="Acidic residues" evidence="5">
    <location>
        <begin position="94"/>
        <end position="109"/>
    </location>
</feature>
<dbReference type="NCBIfam" id="TIGR01557">
    <property type="entry name" value="myb_SHAQKYF"/>
    <property type="match status" value="1"/>
</dbReference>
<feature type="region of interest" description="Disordered" evidence="5">
    <location>
        <begin position="94"/>
        <end position="130"/>
    </location>
</feature>
<dbReference type="PROSITE" id="PS51294">
    <property type="entry name" value="HTH_MYB"/>
    <property type="match status" value="1"/>
</dbReference>
<evidence type="ECO:0000313" key="7">
    <source>
        <dbReference type="EMBL" id="KAJ8439858.1"/>
    </source>
</evidence>
<keyword evidence="3" id="KW-0804">Transcription</keyword>
<dbReference type="GO" id="GO:0003700">
    <property type="term" value="F:DNA-binding transcription factor activity"/>
    <property type="evidence" value="ECO:0007669"/>
    <property type="project" value="InterPro"/>
</dbReference>
<accession>A0A9Q1QEX5</accession>
<keyword evidence="2" id="KW-0805">Transcription regulation</keyword>
<dbReference type="EMBL" id="JAKOGI010000205">
    <property type="protein sequence ID" value="KAJ8439858.1"/>
    <property type="molecule type" value="Genomic_DNA"/>
</dbReference>
<dbReference type="SUPFAM" id="SSF46689">
    <property type="entry name" value="Homeodomain-like"/>
    <property type="match status" value="1"/>
</dbReference>
<dbReference type="OrthoDB" id="60033at2759"/>
<sequence length="348" mass="38741">MGDISGDFHGGVHGGAGEEDDDERVHEWEAGLPTLNDLIPLTQGLIPPELLSAFDIRPEPHRTSGDVSRATRDTISAIHGSNFIEVVAVADEEIVEEEEEEEEEAEAEESDKKKARRNESPEEADSAAAKALKRPRLVWTPQLHKRFVDVVAHLGIKNAVPKTIMQLMNVDGLTRENVASHLQKYRLYLKRMQGVSFDGPANSSDPLFANSPAPAPAPASSPENVHGHGHEHSGMPIPMPIMPMSMPLILLVYVHPYCFIHESLFLRSKDMNVLLTIETRTSQGDPNLSNLYSSLTSKGTPPPDSWYLSVGYMYFNKENKTYEMFWINETLMFDSADDASLSIKPQWL</sequence>